<comment type="caution">
    <text evidence="1">The sequence shown here is derived from an EMBL/GenBank/DDBJ whole genome shotgun (WGS) entry which is preliminary data.</text>
</comment>
<sequence length="91" mass="10850">MESNSNNIKLSTIKEEKIIIMENEQLIETLPNTCQIQLNGNILNLEKLKFQKQKILPKNKLKNDSNKVEQQYLRDIELNKIKENYCKCKKW</sequence>
<evidence type="ECO:0000313" key="1">
    <source>
        <dbReference type="EMBL" id="OAF64952.1"/>
    </source>
</evidence>
<protein>
    <submittedName>
        <fullName evidence="1">Uncharacterized protein</fullName>
    </submittedName>
</protein>
<evidence type="ECO:0000313" key="2">
    <source>
        <dbReference type="Proteomes" id="UP000078046"/>
    </source>
</evidence>
<organism evidence="1 2">
    <name type="scientific">Intoshia linei</name>
    <dbReference type="NCBI Taxonomy" id="1819745"/>
    <lineage>
        <taxon>Eukaryota</taxon>
        <taxon>Metazoa</taxon>
        <taxon>Spiralia</taxon>
        <taxon>Lophotrochozoa</taxon>
        <taxon>Mesozoa</taxon>
        <taxon>Orthonectida</taxon>
        <taxon>Rhopaluridae</taxon>
        <taxon>Intoshia</taxon>
    </lineage>
</organism>
<gene>
    <name evidence="1" type="ORF">A3Q56_07338</name>
</gene>
<dbReference type="AlphaFoldDB" id="A0A177ATX5"/>
<keyword evidence="2" id="KW-1185">Reference proteome</keyword>
<accession>A0A177ATX5</accession>
<dbReference type="Proteomes" id="UP000078046">
    <property type="component" value="Unassembled WGS sequence"/>
</dbReference>
<reference evidence="1 2" key="1">
    <citation type="submission" date="2016-04" db="EMBL/GenBank/DDBJ databases">
        <title>The genome of Intoshia linei affirms orthonectids as highly simplified spiralians.</title>
        <authorList>
            <person name="Mikhailov K.V."/>
            <person name="Slusarev G.S."/>
            <person name="Nikitin M.A."/>
            <person name="Logacheva M.D."/>
            <person name="Penin A."/>
            <person name="Aleoshin V."/>
            <person name="Panchin Y.V."/>
        </authorList>
    </citation>
    <scope>NUCLEOTIDE SEQUENCE [LARGE SCALE GENOMIC DNA]</scope>
    <source>
        <strain evidence="1">Intl2013</strain>
        <tissue evidence="1">Whole animal</tissue>
    </source>
</reference>
<proteinExistence type="predicted"/>
<name>A0A177ATX5_9BILA</name>
<dbReference type="EMBL" id="LWCA01001522">
    <property type="protein sequence ID" value="OAF64952.1"/>
    <property type="molecule type" value="Genomic_DNA"/>
</dbReference>